<evidence type="ECO:0000313" key="3">
    <source>
        <dbReference type="EMBL" id="NHO38632.1"/>
    </source>
</evidence>
<dbReference type="PATRIC" id="fig|431306.5.peg.1224"/>
<name>A0A0U5F2G2_9PROT</name>
<dbReference type="EMBL" id="WOTE01000001">
    <property type="protein sequence ID" value="NHO38632.1"/>
    <property type="molecule type" value="Genomic_DNA"/>
</dbReference>
<accession>A0A0U5F2G2</accession>
<evidence type="ECO:0000313" key="2">
    <source>
        <dbReference type="EMBL" id="CEF55166.1"/>
    </source>
</evidence>
<protein>
    <submittedName>
        <fullName evidence="2">Alcohol dehydrogenase small subunit</fullName>
    </submittedName>
    <submittedName>
        <fullName evidence="3">DUF2501 domain-containing protein</fullName>
    </submittedName>
</protein>
<sequence length="146" mass="15668">MKLFAVRALSALALTTSVLATMPAPAHAEEQALNIPVIRGGDTSLLSTVDPSGYVASIDPKENAGLLNYCVQNEYVPDYDDAFRTLQEYNKKTNAVSDGADGNMFYAIGSAGQIRLNDHTYTVAMATLPLRQKTCKAVLDRAKAAL</sequence>
<dbReference type="EMBL" id="LN609302">
    <property type="protein sequence ID" value="CEF55166.1"/>
    <property type="molecule type" value="Genomic_DNA"/>
</dbReference>
<reference evidence="4" key="1">
    <citation type="submission" date="2014-09" db="EMBL/GenBank/DDBJ databases">
        <authorList>
            <person name="Illeghems K.G."/>
        </authorList>
    </citation>
    <scope>NUCLEOTIDE SEQUENCE [LARGE SCALE GENOMIC DNA]</scope>
    <source>
        <strain evidence="4">LMG 23848T</strain>
    </source>
</reference>
<reference evidence="3 5" key="3">
    <citation type="journal article" date="2020" name="Int. J. Syst. Evol. Microbiol.">
        <title>Novel acetic acid bacteria from cider fermentations: Acetobacter conturbans sp. nov. and Acetobacter fallax sp. nov.</title>
        <authorList>
            <person name="Sombolestani A.S."/>
            <person name="Cleenwerck I."/>
            <person name="Cnockaert M."/>
            <person name="Borremans W."/>
            <person name="Wieme A.D."/>
            <person name="De Vuyst L."/>
            <person name="Vandamme P."/>
        </authorList>
    </citation>
    <scope>NUCLEOTIDE SEQUENCE [LARGE SCALE GENOMIC DNA]</scope>
    <source>
        <strain evidence="3 5">LMG 23848</strain>
    </source>
</reference>
<feature type="chain" id="PRO_5006856540" evidence="1">
    <location>
        <begin position="29"/>
        <end position="146"/>
    </location>
</feature>
<feature type="signal peptide" evidence="1">
    <location>
        <begin position="1"/>
        <end position="28"/>
    </location>
</feature>
<keyword evidence="5" id="KW-1185">Reference proteome</keyword>
<dbReference type="Proteomes" id="UP000657200">
    <property type="component" value="Unassembled WGS sequence"/>
</dbReference>
<keyword evidence="1" id="KW-0732">Signal</keyword>
<dbReference type="AlphaFoldDB" id="A0A0U5F2G2"/>
<evidence type="ECO:0000313" key="5">
    <source>
        <dbReference type="Proteomes" id="UP000657200"/>
    </source>
</evidence>
<dbReference type="OrthoDB" id="7270566at2"/>
<gene>
    <name evidence="2" type="ORF">AGA_1203</name>
    <name evidence="3" type="ORF">GOB80_02840</name>
</gene>
<proteinExistence type="predicted"/>
<evidence type="ECO:0000256" key="1">
    <source>
        <dbReference type="SAM" id="SignalP"/>
    </source>
</evidence>
<evidence type="ECO:0000313" key="4">
    <source>
        <dbReference type="Proteomes" id="UP000068250"/>
    </source>
</evidence>
<dbReference type="Proteomes" id="UP000068250">
    <property type="component" value="Chromosome I"/>
</dbReference>
<dbReference type="RefSeq" id="WP_059023384.1">
    <property type="nucleotide sequence ID" value="NZ_JBNZCO010000001.1"/>
</dbReference>
<organism evidence="2 4">
    <name type="scientific">Acetobacter ghanensis</name>
    <dbReference type="NCBI Taxonomy" id="431306"/>
    <lineage>
        <taxon>Bacteria</taxon>
        <taxon>Pseudomonadati</taxon>
        <taxon>Pseudomonadota</taxon>
        <taxon>Alphaproteobacteria</taxon>
        <taxon>Acetobacterales</taxon>
        <taxon>Acetobacteraceae</taxon>
        <taxon>Acetobacter</taxon>
    </lineage>
</organism>
<reference evidence="2" key="2">
    <citation type="submission" date="2014-09" db="EMBL/GenBank/DDBJ databases">
        <authorList>
            <person name="Magalhaes I.L.F."/>
            <person name="Oliveira U."/>
            <person name="Santos F.R."/>
            <person name="Vidigal T.H.D.A."/>
            <person name="Brescovit A.D."/>
            <person name="Santos A.J."/>
        </authorList>
    </citation>
    <scope>NUCLEOTIDE SEQUENCE</scope>
    <source>
        <strain evidence="2">LMG 23848T</strain>
    </source>
</reference>